<accession>A0A081NKN5</accession>
<keyword evidence="4" id="KW-0520">NAD</keyword>
<organism evidence="6 7">
    <name type="scientific">Endozoicomonas numazuensis</name>
    <dbReference type="NCBI Taxonomy" id="1137799"/>
    <lineage>
        <taxon>Bacteria</taxon>
        <taxon>Pseudomonadati</taxon>
        <taxon>Pseudomonadota</taxon>
        <taxon>Gammaproteobacteria</taxon>
        <taxon>Oceanospirillales</taxon>
        <taxon>Endozoicomonadaceae</taxon>
        <taxon>Endozoicomonas</taxon>
    </lineage>
</organism>
<evidence type="ECO:0000259" key="5">
    <source>
        <dbReference type="SMART" id="SM00997"/>
    </source>
</evidence>
<evidence type="ECO:0000256" key="1">
    <source>
        <dbReference type="ARBA" id="ARBA00001911"/>
    </source>
</evidence>
<protein>
    <recommendedName>
        <fullName evidence="5">S-adenosyl-L-homocysteine hydrolase NAD binding domain-containing protein</fullName>
    </recommendedName>
</protein>
<dbReference type="GO" id="GO:0006730">
    <property type="term" value="P:one-carbon metabolic process"/>
    <property type="evidence" value="ECO:0007669"/>
    <property type="project" value="UniProtKB-KW"/>
</dbReference>
<dbReference type="Proteomes" id="UP000028073">
    <property type="component" value="Unassembled WGS sequence"/>
</dbReference>
<comment type="similarity">
    <text evidence="2">Belongs to the adenosylhomocysteinase family.</text>
</comment>
<dbReference type="InterPro" id="IPR000043">
    <property type="entry name" value="Adenosylhomocysteinase-like"/>
</dbReference>
<dbReference type="InterPro" id="IPR036291">
    <property type="entry name" value="NAD(P)-bd_dom_sf"/>
</dbReference>
<name>A0A081NKN5_9GAMM</name>
<keyword evidence="3" id="KW-0554">One-carbon metabolism</keyword>
<proteinExistence type="inferred from homology"/>
<dbReference type="PANTHER" id="PTHR23420">
    <property type="entry name" value="ADENOSYLHOMOCYSTEINASE"/>
    <property type="match status" value="1"/>
</dbReference>
<dbReference type="Gene3D" id="3.40.50.720">
    <property type="entry name" value="NAD(P)-binding Rossmann-like Domain"/>
    <property type="match status" value="1"/>
</dbReference>
<dbReference type="RefSeq" id="WP_034832587.1">
    <property type="nucleotide sequence ID" value="NZ_JOKH01000001.1"/>
</dbReference>
<evidence type="ECO:0000313" key="6">
    <source>
        <dbReference type="EMBL" id="KEQ19008.1"/>
    </source>
</evidence>
<sequence length="351" mass="38862">MTLFQTLQHAVDRSFSTREYPCLLEQMKRFENEKPFSGKRILYAAPLTQNTQVALLPMVAGGAELTLSWPEIIDADPEVVALFQSKGVSCYEKVPDVLSFDVILDCCGDHADLEARDGYVELTRSGLSYYHSLNGKPCLDVDSTLVKNLETVLGTGDGLLRAMKQSGYENLKDKKVLLFGYGKVGVGISRALLSEQAQVTVVELRKRPAGNGIAGWIKADDEQSVLAAVAEADFIVTATGLYGFIEKYYPLQAFLESKAVLINMGAEDEYGKSVPDQSVENNKAAFNFILEEPTQMKFIDPIFALYNESASLLISQPWAEGIRQPPEVLVQSLVDKFCRAQGYSRVDFEIR</sequence>
<evidence type="ECO:0000313" key="7">
    <source>
        <dbReference type="Proteomes" id="UP000028073"/>
    </source>
</evidence>
<dbReference type="GO" id="GO:0004013">
    <property type="term" value="F:adenosylhomocysteinase activity"/>
    <property type="evidence" value="ECO:0007669"/>
    <property type="project" value="TreeGrafter"/>
</dbReference>
<dbReference type="GO" id="GO:0005829">
    <property type="term" value="C:cytosol"/>
    <property type="evidence" value="ECO:0007669"/>
    <property type="project" value="TreeGrafter"/>
</dbReference>
<dbReference type="PANTHER" id="PTHR23420:SF0">
    <property type="entry name" value="ADENOSYLHOMOCYSTEINASE"/>
    <property type="match status" value="1"/>
</dbReference>
<feature type="domain" description="S-adenosyl-L-homocysteine hydrolase NAD binding" evidence="5">
    <location>
        <begin position="151"/>
        <end position="313"/>
    </location>
</feature>
<dbReference type="InterPro" id="IPR042172">
    <property type="entry name" value="Adenosylhomocyst_ase-like_sf"/>
</dbReference>
<dbReference type="STRING" id="1137799.GZ78_02940"/>
<dbReference type="SMART" id="SM00997">
    <property type="entry name" value="AdoHcyase_NAD"/>
    <property type="match status" value="1"/>
</dbReference>
<dbReference type="EMBL" id="JOKH01000001">
    <property type="protein sequence ID" value="KEQ19008.1"/>
    <property type="molecule type" value="Genomic_DNA"/>
</dbReference>
<dbReference type="OrthoDB" id="9805103at2"/>
<keyword evidence="7" id="KW-1185">Reference proteome</keyword>
<dbReference type="Pfam" id="PF00670">
    <property type="entry name" value="AdoHcyase_NAD"/>
    <property type="match status" value="1"/>
</dbReference>
<evidence type="ECO:0000256" key="4">
    <source>
        <dbReference type="ARBA" id="ARBA00023027"/>
    </source>
</evidence>
<dbReference type="eggNOG" id="COG0499">
    <property type="taxonomic scope" value="Bacteria"/>
</dbReference>
<dbReference type="SUPFAM" id="SSF51735">
    <property type="entry name" value="NAD(P)-binding Rossmann-fold domains"/>
    <property type="match status" value="1"/>
</dbReference>
<dbReference type="GO" id="GO:0033353">
    <property type="term" value="P:S-adenosylmethionine cycle"/>
    <property type="evidence" value="ECO:0007669"/>
    <property type="project" value="TreeGrafter"/>
</dbReference>
<comment type="caution">
    <text evidence="6">The sequence shown here is derived from an EMBL/GenBank/DDBJ whole genome shotgun (WGS) entry which is preliminary data.</text>
</comment>
<evidence type="ECO:0000256" key="2">
    <source>
        <dbReference type="ARBA" id="ARBA00007122"/>
    </source>
</evidence>
<gene>
    <name evidence="6" type="ORF">GZ78_02940</name>
</gene>
<dbReference type="Gene3D" id="3.40.50.1480">
    <property type="entry name" value="Adenosylhomocysteinase-like"/>
    <property type="match status" value="1"/>
</dbReference>
<dbReference type="InterPro" id="IPR015878">
    <property type="entry name" value="Ado_hCys_hydrolase_NAD-bd"/>
</dbReference>
<evidence type="ECO:0000256" key="3">
    <source>
        <dbReference type="ARBA" id="ARBA00022563"/>
    </source>
</evidence>
<comment type="cofactor">
    <cofactor evidence="1">
        <name>NAD(+)</name>
        <dbReference type="ChEBI" id="CHEBI:57540"/>
    </cofactor>
</comment>
<dbReference type="SUPFAM" id="SSF52283">
    <property type="entry name" value="Formate/glycerate dehydrogenase catalytic domain-like"/>
    <property type="match status" value="1"/>
</dbReference>
<dbReference type="AlphaFoldDB" id="A0A081NKN5"/>
<reference evidence="6 7" key="1">
    <citation type="submission" date="2014-06" db="EMBL/GenBank/DDBJ databases">
        <title>Whole Genome Sequences of Three Symbiotic Endozoicomonas Bacteria.</title>
        <authorList>
            <person name="Neave M.J."/>
            <person name="Apprill A."/>
            <person name="Voolstra C.R."/>
        </authorList>
    </citation>
    <scope>NUCLEOTIDE SEQUENCE [LARGE SCALE GENOMIC DNA]</scope>
    <source>
        <strain evidence="6 7">DSM 25634</strain>
    </source>
</reference>